<dbReference type="InterPro" id="IPR004127">
    <property type="entry name" value="Prefoldin_subunit_alpha"/>
</dbReference>
<name>A0A7N2R989_QUELO</name>
<comment type="similarity">
    <text evidence="3">Belongs to the RNA polymerase II subunit 5-mediating protein family.</text>
</comment>
<dbReference type="GO" id="GO:0019212">
    <property type="term" value="F:phosphatase inhibitor activity"/>
    <property type="evidence" value="ECO:0007669"/>
    <property type="project" value="TreeGrafter"/>
</dbReference>
<dbReference type="GO" id="GO:0003682">
    <property type="term" value="F:chromatin binding"/>
    <property type="evidence" value="ECO:0007669"/>
    <property type="project" value="TreeGrafter"/>
</dbReference>
<dbReference type="CDD" id="cd23159">
    <property type="entry name" value="Prefoldin_URI1"/>
    <property type="match status" value="1"/>
</dbReference>
<dbReference type="Gramene" id="QL08p039613:mrna">
    <property type="protein sequence ID" value="QL08p039613:mrna"/>
    <property type="gene ID" value="QL08p039613"/>
</dbReference>
<evidence type="ECO:0000256" key="5">
    <source>
        <dbReference type="SAM" id="MobiDB-lite"/>
    </source>
</evidence>
<evidence type="ECO:0000313" key="6">
    <source>
        <dbReference type="EnsemblPlants" id="QL08p039613:mrna"/>
    </source>
</evidence>
<dbReference type="SUPFAM" id="SSF46579">
    <property type="entry name" value="Prefoldin"/>
    <property type="match status" value="1"/>
</dbReference>
<proteinExistence type="inferred from homology"/>
<keyword evidence="7" id="KW-1185">Reference proteome</keyword>
<dbReference type="AlphaFoldDB" id="A0A7N2R989"/>
<comment type="subcellular location">
    <subcellularLocation>
        <location evidence="1">Nucleus</location>
    </subcellularLocation>
</comment>
<dbReference type="GO" id="GO:0000122">
    <property type="term" value="P:negative regulation of transcription by RNA polymerase II"/>
    <property type="evidence" value="ECO:0007669"/>
    <property type="project" value="TreeGrafter"/>
</dbReference>
<dbReference type="FunCoup" id="A0A7N2R989">
    <property type="interactions" value="273"/>
</dbReference>
<evidence type="ECO:0000256" key="3">
    <source>
        <dbReference type="ARBA" id="ARBA00038295"/>
    </source>
</evidence>
<dbReference type="Proteomes" id="UP000594261">
    <property type="component" value="Chromosome 8"/>
</dbReference>
<dbReference type="InParanoid" id="A0A7N2R989"/>
<dbReference type="GO" id="GO:0005634">
    <property type="term" value="C:nucleus"/>
    <property type="evidence" value="ECO:0007669"/>
    <property type="project" value="UniProtKB-SubCell"/>
</dbReference>
<dbReference type="OMA" id="KDECYSY"/>
<dbReference type="GO" id="GO:0009409">
    <property type="term" value="P:response to cold"/>
    <property type="evidence" value="ECO:0007669"/>
    <property type="project" value="UniProtKB-ARBA"/>
</dbReference>
<evidence type="ECO:0000256" key="1">
    <source>
        <dbReference type="ARBA" id="ARBA00004123"/>
    </source>
</evidence>
<dbReference type="Pfam" id="PF02996">
    <property type="entry name" value="Prefoldin"/>
    <property type="match status" value="1"/>
</dbReference>
<dbReference type="InterPro" id="IPR052255">
    <property type="entry name" value="RNA_pol_II_subunit5-mediator"/>
</dbReference>
<feature type="region of interest" description="Disordered" evidence="5">
    <location>
        <begin position="479"/>
        <end position="583"/>
    </location>
</feature>
<accession>A0A7N2R989</accession>
<dbReference type="InterPro" id="IPR009053">
    <property type="entry name" value="Prefoldin"/>
</dbReference>
<evidence type="ECO:0000256" key="4">
    <source>
        <dbReference type="SAM" id="Coils"/>
    </source>
</evidence>
<keyword evidence="2" id="KW-0539">Nucleus</keyword>
<dbReference type="GO" id="GO:0006457">
    <property type="term" value="P:protein folding"/>
    <property type="evidence" value="ECO:0007669"/>
    <property type="project" value="UniProtKB-ARBA"/>
</dbReference>
<dbReference type="Gene3D" id="1.10.287.370">
    <property type="match status" value="1"/>
</dbReference>
<dbReference type="PANTHER" id="PTHR15111">
    <property type="entry name" value="RNA POLYMERASE II SUBUNIT 5-MEDIATING PROTEIN NNX3"/>
    <property type="match status" value="1"/>
</dbReference>
<dbReference type="EnsemblPlants" id="QL08p039613:mrna">
    <property type="protein sequence ID" value="QL08p039613:mrna"/>
    <property type="gene ID" value="QL08p039613"/>
</dbReference>
<evidence type="ECO:0000313" key="7">
    <source>
        <dbReference type="Proteomes" id="UP000594261"/>
    </source>
</evidence>
<feature type="compositionally biased region" description="Basic and acidic residues" evidence="5">
    <location>
        <begin position="443"/>
        <end position="466"/>
    </location>
</feature>
<protein>
    <submittedName>
        <fullName evidence="6">Uncharacterized protein</fullName>
    </submittedName>
</protein>
<reference evidence="6" key="2">
    <citation type="submission" date="2021-01" db="UniProtKB">
        <authorList>
            <consortium name="EnsemblPlants"/>
        </authorList>
    </citation>
    <scope>IDENTIFICATION</scope>
</reference>
<dbReference type="PANTHER" id="PTHR15111:SF0">
    <property type="entry name" value="UNCONVENTIONAL PREFOLDIN RPB5 INTERACTOR 1"/>
    <property type="match status" value="1"/>
</dbReference>
<sequence>MEEFAKKGTGTVTSLAEMFPAEDAQKAVKRVQEKLVEIQNELHRVRRFISDNSNLISLVQKLPEQLHHNIIVPFGKAAFFPGRLIHTNEIMVLLGEGYYAERTSKQTVEILKRRGKVLESQVGSLKAIMRDLKAETSFFDSTASEAADLSGLSANSSMSEVFFAGTAEFITDQTLSILSFKEGRLLGRYFRLPQISGWLNARDWEFMGSENDDEAKGSYLTLDKTWNCSKKVLSGVYFHFQNSLLATPLGMQLGTSSRKWIEVPWRVETPCFLSVLPPKELAADSQSMSGRQADLFMVQYQEGLLEITEDYMEENSTERESESGRFLPLVVFCPPKEDAPSSSEADKAKVSVEDEEYARIMSRLDELEKEELEAECGNETAEENEQVAVDDEEYARLMSRLDELEEEELEAEDEKIKDDFNKLSDQKSLDTNLRHSEGYQSRELLEQTKDKKSASEEFLSKCDPQKDLTDQLNCMGLAVQSVPEDEKSHGKSLPHNVIKSSPPEKALMLPEVKENVQPAPLSRSEVPAQSSKPGFDAQKAFTGSIIEHTHNTHINSSQESATSSQSPSSQPSKPVSRFKMQRR</sequence>
<dbReference type="EMBL" id="LRBV02000008">
    <property type="status" value="NOT_ANNOTATED_CDS"/>
    <property type="molecule type" value="Genomic_DNA"/>
</dbReference>
<feature type="compositionally biased region" description="Low complexity" evidence="5">
    <location>
        <begin position="556"/>
        <end position="575"/>
    </location>
</feature>
<dbReference type="GO" id="GO:0003714">
    <property type="term" value="F:transcription corepressor activity"/>
    <property type="evidence" value="ECO:0007669"/>
    <property type="project" value="TreeGrafter"/>
</dbReference>
<feature type="compositionally biased region" description="Basic and acidic residues" evidence="5">
    <location>
        <begin position="414"/>
        <end position="437"/>
    </location>
</feature>
<keyword evidence="4" id="KW-0175">Coiled coil</keyword>
<reference evidence="6 7" key="1">
    <citation type="journal article" date="2016" name="G3 (Bethesda)">
        <title>First Draft Assembly and Annotation of the Genome of a California Endemic Oak Quercus lobata Nee (Fagaceae).</title>
        <authorList>
            <person name="Sork V.L."/>
            <person name="Fitz-Gibbon S.T."/>
            <person name="Puiu D."/>
            <person name="Crepeau M."/>
            <person name="Gugger P.F."/>
            <person name="Sherman R."/>
            <person name="Stevens K."/>
            <person name="Langley C.H."/>
            <person name="Pellegrini M."/>
            <person name="Salzberg S.L."/>
        </authorList>
    </citation>
    <scope>NUCLEOTIDE SEQUENCE [LARGE SCALE GENOMIC DNA]</scope>
    <source>
        <strain evidence="6 7">cv. SW786</strain>
    </source>
</reference>
<feature type="coiled-coil region" evidence="4">
    <location>
        <begin position="21"/>
        <end position="48"/>
    </location>
</feature>
<feature type="region of interest" description="Disordered" evidence="5">
    <location>
        <begin position="405"/>
        <end position="466"/>
    </location>
</feature>
<organism evidence="6 7">
    <name type="scientific">Quercus lobata</name>
    <name type="common">Valley oak</name>
    <dbReference type="NCBI Taxonomy" id="97700"/>
    <lineage>
        <taxon>Eukaryota</taxon>
        <taxon>Viridiplantae</taxon>
        <taxon>Streptophyta</taxon>
        <taxon>Embryophyta</taxon>
        <taxon>Tracheophyta</taxon>
        <taxon>Spermatophyta</taxon>
        <taxon>Magnoliopsida</taxon>
        <taxon>eudicotyledons</taxon>
        <taxon>Gunneridae</taxon>
        <taxon>Pentapetalae</taxon>
        <taxon>rosids</taxon>
        <taxon>fabids</taxon>
        <taxon>Fagales</taxon>
        <taxon>Fagaceae</taxon>
        <taxon>Quercus</taxon>
    </lineage>
</organism>
<evidence type="ECO:0000256" key="2">
    <source>
        <dbReference type="ARBA" id="ARBA00023242"/>
    </source>
</evidence>